<feature type="region of interest" description="Disordered" evidence="1">
    <location>
        <begin position="44"/>
        <end position="86"/>
    </location>
</feature>
<gene>
    <name evidence="2" type="ORF">LCGC14_2389680</name>
</gene>
<proteinExistence type="predicted"/>
<dbReference type="EMBL" id="LAZR01035634">
    <property type="protein sequence ID" value="KKL26991.1"/>
    <property type="molecule type" value="Genomic_DNA"/>
</dbReference>
<name>A0A0F9EAU0_9ZZZZ</name>
<protein>
    <submittedName>
        <fullName evidence="2">Uncharacterized protein</fullName>
    </submittedName>
</protein>
<evidence type="ECO:0000313" key="2">
    <source>
        <dbReference type="EMBL" id="KKL26991.1"/>
    </source>
</evidence>
<organism evidence="2">
    <name type="scientific">marine sediment metagenome</name>
    <dbReference type="NCBI Taxonomy" id="412755"/>
    <lineage>
        <taxon>unclassified sequences</taxon>
        <taxon>metagenomes</taxon>
        <taxon>ecological metagenomes</taxon>
    </lineage>
</organism>
<sequence length="86" mass="10217">MIRQVKPVKPDNYTQKEWDGLMQNISDGMDLTLDNDDYWNDYEDNWENDDYWDDDDDDNDDAGNNGRYRDEGNGASSGIRNDEWRD</sequence>
<comment type="caution">
    <text evidence="2">The sequence shown here is derived from an EMBL/GenBank/DDBJ whole genome shotgun (WGS) entry which is preliminary data.</text>
</comment>
<accession>A0A0F9EAU0</accession>
<evidence type="ECO:0000256" key="1">
    <source>
        <dbReference type="SAM" id="MobiDB-lite"/>
    </source>
</evidence>
<feature type="compositionally biased region" description="Acidic residues" evidence="1">
    <location>
        <begin position="44"/>
        <end position="61"/>
    </location>
</feature>
<reference evidence="2" key="1">
    <citation type="journal article" date="2015" name="Nature">
        <title>Complex archaea that bridge the gap between prokaryotes and eukaryotes.</title>
        <authorList>
            <person name="Spang A."/>
            <person name="Saw J.H."/>
            <person name="Jorgensen S.L."/>
            <person name="Zaremba-Niedzwiedzka K."/>
            <person name="Martijn J."/>
            <person name="Lind A.E."/>
            <person name="van Eijk R."/>
            <person name="Schleper C."/>
            <person name="Guy L."/>
            <person name="Ettema T.J."/>
        </authorList>
    </citation>
    <scope>NUCLEOTIDE SEQUENCE</scope>
</reference>
<dbReference type="AlphaFoldDB" id="A0A0F9EAU0"/>